<dbReference type="Pfam" id="PF06835">
    <property type="entry name" value="LptC"/>
    <property type="match status" value="1"/>
</dbReference>
<dbReference type="GO" id="GO:0005886">
    <property type="term" value="C:plasma membrane"/>
    <property type="evidence" value="ECO:0007669"/>
    <property type="project" value="InterPro"/>
</dbReference>
<keyword evidence="2" id="KW-0997">Cell inner membrane</keyword>
<evidence type="ECO:0000256" key="2">
    <source>
        <dbReference type="ARBA" id="ARBA00022519"/>
    </source>
</evidence>
<organism evidence="7 8">
    <name type="scientific">Roseateles oligotrophus</name>
    <dbReference type="NCBI Taxonomy" id="1769250"/>
    <lineage>
        <taxon>Bacteria</taxon>
        <taxon>Pseudomonadati</taxon>
        <taxon>Pseudomonadota</taxon>
        <taxon>Betaproteobacteria</taxon>
        <taxon>Burkholderiales</taxon>
        <taxon>Sphaerotilaceae</taxon>
        <taxon>Roseateles</taxon>
    </lineage>
</organism>
<keyword evidence="1" id="KW-1003">Cell membrane</keyword>
<reference evidence="7 8" key="1">
    <citation type="submission" date="2020-08" db="EMBL/GenBank/DDBJ databases">
        <title>Functional genomics of gut bacteria from endangered species of beetles.</title>
        <authorList>
            <person name="Carlos-Shanley C."/>
        </authorList>
    </citation>
    <scope>NUCLEOTIDE SEQUENCE [LARGE SCALE GENOMIC DNA]</scope>
    <source>
        <strain evidence="7 8">S00239</strain>
    </source>
</reference>
<dbReference type="Gene3D" id="2.60.450.10">
    <property type="entry name" value="Lipopolysaccharide (LPS) transport protein A like domain"/>
    <property type="match status" value="1"/>
</dbReference>
<gene>
    <name evidence="7" type="ORF">HNP55_001089</name>
</gene>
<dbReference type="NCBIfam" id="TIGR04409">
    <property type="entry name" value="LptC_YrbK"/>
    <property type="match status" value="1"/>
</dbReference>
<dbReference type="GO" id="GO:0017089">
    <property type="term" value="F:glycolipid transfer activity"/>
    <property type="evidence" value="ECO:0007669"/>
    <property type="project" value="TreeGrafter"/>
</dbReference>
<feature type="transmembrane region" description="Helical" evidence="6">
    <location>
        <begin position="32"/>
        <end position="52"/>
    </location>
</feature>
<dbReference type="PANTHER" id="PTHR37481:SF1">
    <property type="entry name" value="LIPOPOLYSACCHARIDE EXPORT SYSTEM PROTEIN LPTC"/>
    <property type="match status" value="1"/>
</dbReference>
<dbReference type="AlphaFoldDB" id="A0A840L279"/>
<keyword evidence="3 6" id="KW-0812">Transmembrane</keyword>
<evidence type="ECO:0000313" key="7">
    <source>
        <dbReference type="EMBL" id="MBB4842574.1"/>
    </source>
</evidence>
<keyword evidence="8" id="KW-1185">Reference proteome</keyword>
<keyword evidence="5 6" id="KW-0472">Membrane</keyword>
<dbReference type="Proteomes" id="UP000562027">
    <property type="component" value="Unassembled WGS sequence"/>
</dbReference>
<evidence type="ECO:0000256" key="5">
    <source>
        <dbReference type="ARBA" id="ARBA00023136"/>
    </source>
</evidence>
<comment type="caution">
    <text evidence="7">The sequence shown here is derived from an EMBL/GenBank/DDBJ whole genome shotgun (WGS) entry which is preliminary data.</text>
</comment>
<keyword evidence="4 6" id="KW-1133">Transmembrane helix</keyword>
<dbReference type="GO" id="GO:0030288">
    <property type="term" value="C:outer membrane-bounded periplasmic space"/>
    <property type="evidence" value="ECO:0007669"/>
    <property type="project" value="TreeGrafter"/>
</dbReference>
<evidence type="ECO:0000313" key="8">
    <source>
        <dbReference type="Proteomes" id="UP000562027"/>
    </source>
</evidence>
<evidence type="ECO:0000256" key="4">
    <source>
        <dbReference type="ARBA" id="ARBA00022989"/>
    </source>
</evidence>
<evidence type="ECO:0000256" key="1">
    <source>
        <dbReference type="ARBA" id="ARBA00022475"/>
    </source>
</evidence>
<dbReference type="InterPro" id="IPR052363">
    <property type="entry name" value="LPS_export_LptC"/>
</dbReference>
<dbReference type="InterPro" id="IPR010664">
    <property type="entry name" value="LipoPS_assembly_LptC-rel"/>
</dbReference>
<dbReference type="PANTHER" id="PTHR37481">
    <property type="entry name" value="LIPOPOLYSACCHARIDE EXPORT SYSTEM PROTEIN LPTC"/>
    <property type="match status" value="1"/>
</dbReference>
<dbReference type="EMBL" id="JACHLP010000002">
    <property type="protein sequence ID" value="MBB4842574.1"/>
    <property type="molecule type" value="Genomic_DNA"/>
</dbReference>
<evidence type="ECO:0000256" key="3">
    <source>
        <dbReference type="ARBA" id="ARBA00022692"/>
    </source>
</evidence>
<dbReference type="InterPro" id="IPR026265">
    <property type="entry name" value="LptC"/>
</dbReference>
<evidence type="ECO:0000256" key="6">
    <source>
        <dbReference type="SAM" id="Phobius"/>
    </source>
</evidence>
<dbReference type="RefSeq" id="WP_184296999.1">
    <property type="nucleotide sequence ID" value="NZ_JACHLP010000002.1"/>
</dbReference>
<sequence>MGAPAPAGLQPARPRLTPHVAQPLSWRIQALLSSYLPLILMALLASFTWWLLKNTPKPDAPKEAAPLRHEFDYRMRNFDLQRVGADGKLRVHVQGSEMRHFPDTDTLEIDGIRLRAVAADGSLTLASAGRALANGDASEIQLLGAVHVQRFDVLPSGEAQANPKLEMRGEFLHAFVNTEVLRSHLPMQISHANGQIQAQGFEYDNLSGKLTFSGQTRAQFTRGPMRSKPANPP</sequence>
<proteinExistence type="predicted"/>
<dbReference type="GO" id="GO:0015221">
    <property type="term" value="F:lipopolysaccharide transmembrane transporter activity"/>
    <property type="evidence" value="ECO:0007669"/>
    <property type="project" value="InterPro"/>
</dbReference>
<name>A0A840L279_9BURK</name>
<accession>A0A840L279</accession>
<protein>
    <submittedName>
        <fullName evidence="7">Lipopolysaccharide export system protein LptC</fullName>
    </submittedName>
</protein>